<dbReference type="Proteomes" id="UP001159405">
    <property type="component" value="Unassembled WGS sequence"/>
</dbReference>
<accession>A0ABN8PKQ2</accession>
<proteinExistence type="predicted"/>
<feature type="compositionally biased region" description="Polar residues" evidence="1">
    <location>
        <begin position="54"/>
        <end position="72"/>
    </location>
</feature>
<keyword evidence="3" id="KW-1185">Reference proteome</keyword>
<feature type="region of interest" description="Disordered" evidence="1">
    <location>
        <begin position="50"/>
        <end position="72"/>
    </location>
</feature>
<protein>
    <submittedName>
        <fullName evidence="2">Uncharacterized protein</fullName>
    </submittedName>
</protein>
<evidence type="ECO:0000256" key="1">
    <source>
        <dbReference type="SAM" id="MobiDB-lite"/>
    </source>
</evidence>
<name>A0ABN8PKQ2_9CNID</name>
<sequence>MEKSMFPPVLTSLIKSISTESQLYSWHLNSTMEAYSLTIEWARIRSSGKKENVSQHSPQIVNEENSPQDTASFRTDCGMDTAADKEMDDNVLKKNLQREDIDVRCVVNTREDENKTEVIIDQGECDTPEAITTENKVDYKTQRSFQPGKSGKAYKRRDKRENFDFLPGKQTTIVAAEHDDGVTNKISGCFSKQDDNIKKAICSCGETFSSRRSSLSHLLNSCPVSLCFRIDLECDVRQVIDGWQGDDKNAGEAWWQGYKKNGSPDEQLKLKDENIDRLSALMDNFINIATTKTLKDQTGNYFAIITGLEEIPN</sequence>
<reference evidence="2 3" key="1">
    <citation type="submission" date="2022-05" db="EMBL/GenBank/DDBJ databases">
        <authorList>
            <consortium name="Genoscope - CEA"/>
            <person name="William W."/>
        </authorList>
    </citation>
    <scope>NUCLEOTIDE SEQUENCE [LARGE SCALE GENOMIC DNA]</scope>
</reference>
<comment type="caution">
    <text evidence="2">The sequence shown here is derived from an EMBL/GenBank/DDBJ whole genome shotgun (WGS) entry which is preliminary data.</text>
</comment>
<gene>
    <name evidence="2" type="ORF">PLOB_00044788</name>
</gene>
<evidence type="ECO:0000313" key="2">
    <source>
        <dbReference type="EMBL" id="CAH3145872.1"/>
    </source>
</evidence>
<dbReference type="EMBL" id="CALNXK010000077">
    <property type="protein sequence ID" value="CAH3145872.1"/>
    <property type="molecule type" value="Genomic_DNA"/>
</dbReference>
<organism evidence="2 3">
    <name type="scientific">Porites lobata</name>
    <dbReference type="NCBI Taxonomy" id="104759"/>
    <lineage>
        <taxon>Eukaryota</taxon>
        <taxon>Metazoa</taxon>
        <taxon>Cnidaria</taxon>
        <taxon>Anthozoa</taxon>
        <taxon>Hexacorallia</taxon>
        <taxon>Scleractinia</taxon>
        <taxon>Fungiina</taxon>
        <taxon>Poritidae</taxon>
        <taxon>Porites</taxon>
    </lineage>
</organism>
<evidence type="ECO:0000313" key="3">
    <source>
        <dbReference type="Proteomes" id="UP001159405"/>
    </source>
</evidence>